<keyword evidence="3" id="KW-1185">Reference proteome</keyword>
<keyword evidence="1" id="KW-0472">Membrane</keyword>
<comment type="caution">
    <text evidence="2">The sequence shown here is derived from an EMBL/GenBank/DDBJ whole genome shotgun (WGS) entry which is preliminary data.</text>
</comment>
<dbReference type="Proteomes" id="UP001165060">
    <property type="component" value="Unassembled WGS sequence"/>
</dbReference>
<evidence type="ECO:0000313" key="3">
    <source>
        <dbReference type="Proteomes" id="UP001165060"/>
    </source>
</evidence>
<feature type="transmembrane region" description="Helical" evidence="1">
    <location>
        <begin position="242"/>
        <end position="262"/>
    </location>
</feature>
<proteinExistence type="predicted"/>
<keyword evidence="1" id="KW-0812">Transmembrane</keyword>
<name>A0ABQ6MN51_9STRA</name>
<feature type="transmembrane region" description="Helical" evidence="1">
    <location>
        <begin position="302"/>
        <end position="324"/>
    </location>
</feature>
<feature type="transmembrane region" description="Helical" evidence="1">
    <location>
        <begin position="103"/>
        <end position="127"/>
    </location>
</feature>
<feature type="transmembrane region" description="Helical" evidence="1">
    <location>
        <begin position="70"/>
        <end position="91"/>
    </location>
</feature>
<protein>
    <submittedName>
        <fullName evidence="2">Uncharacterized protein</fullName>
    </submittedName>
</protein>
<organism evidence="2 3">
    <name type="scientific">Tetraparma gracilis</name>
    <dbReference type="NCBI Taxonomy" id="2962635"/>
    <lineage>
        <taxon>Eukaryota</taxon>
        <taxon>Sar</taxon>
        <taxon>Stramenopiles</taxon>
        <taxon>Ochrophyta</taxon>
        <taxon>Bolidophyceae</taxon>
        <taxon>Parmales</taxon>
        <taxon>Triparmaceae</taxon>
        <taxon>Tetraparma</taxon>
    </lineage>
</organism>
<gene>
    <name evidence="2" type="ORF">TeGR_g1715</name>
</gene>
<feature type="transmembrane region" description="Helical" evidence="1">
    <location>
        <begin position="268"/>
        <end position="290"/>
    </location>
</feature>
<dbReference type="EMBL" id="BRYB01003014">
    <property type="protein sequence ID" value="GMI29017.1"/>
    <property type="molecule type" value="Genomic_DNA"/>
</dbReference>
<keyword evidence="1" id="KW-1133">Transmembrane helix</keyword>
<evidence type="ECO:0000256" key="1">
    <source>
        <dbReference type="SAM" id="Phobius"/>
    </source>
</evidence>
<accession>A0ABQ6MN51</accession>
<evidence type="ECO:0000313" key="2">
    <source>
        <dbReference type="EMBL" id="GMI29017.1"/>
    </source>
</evidence>
<sequence length="375" mass="41085">MLWSLFAREFSQQARAIARTVSNAPNLDVGSAPSDPRRPSMRLAIEDVSKATSDTSKKEKMDALLTKVKVIYAIDVFLYLVVLATNIKAVVTNETSFGSNQNIIMRLLLFILGMGMGVTLETLALYIHYKELSGMGLTDAQKAVSERVFDDIHFDIVMMSLLANSVSYMSPNPGNTTVPFDCSTYSYYNECDVFYNDVAECKEPCSVSDSSFSDNLSDFTNYVGLAMDAVLCLHCLKNYRDIYPSVFSIVMAMMVVGVQGSIEYDSLEALGLSILIMGAFTLLIMCRYCYAGCNMGEACCKGGGWIFQLTCMGTGMYLVGVIPYCIAVQNSTAACKVVDDWIGHQLDSLNEALSKHNRGRHSKENAIAPVSGEGP</sequence>
<reference evidence="2 3" key="1">
    <citation type="journal article" date="2023" name="Commun. Biol.">
        <title>Genome analysis of Parmales, the sister group of diatoms, reveals the evolutionary specialization of diatoms from phago-mixotrophs to photoautotrophs.</title>
        <authorList>
            <person name="Ban H."/>
            <person name="Sato S."/>
            <person name="Yoshikawa S."/>
            <person name="Yamada K."/>
            <person name="Nakamura Y."/>
            <person name="Ichinomiya M."/>
            <person name="Sato N."/>
            <person name="Blanc-Mathieu R."/>
            <person name="Endo H."/>
            <person name="Kuwata A."/>
            <person name="Ogata H."/>
        </authorList>
    </citation>
    <scope>NUCLEOTIDE SEQUENCE [LARGE SCALE GENOMIC DNA]</scope>
</reference>